<evidence type="ECO:0000313" key="4">
    <source>
        <dbReference type="EMBL" id="TLU64289.1"/>
    </source>
</evidence>
<keyword evidence="4" id="KW-0132">Cell division</keyword>
<proteinExistence type="predicted"/>
<dbReference type="InterPro" id="IPR036680">
    <property type="entry name" value="SPOR-like_sf"/>
</dbReference>
<keyword evidence="4" id="KW-0131">Cell cycle</keyword>
<dbReference type="EMBL" id="VCBC01000011">
    <property type="protein sequence ID" value="TLU64289.1"/>
    <property type="molecule type" value="Genomic_DNA"/>
</dbReference>
<accession>A0A5R9II81</accession>
<protein>
    <submittedName>
        <fullName evidence="4">Cell division protein FtsN</fullName>
    </submittedName>
</protein>
<dbReference type="PANTHER" id="PTHR38687">
    <property type="entry name" value="CELL DIVISION PROTEIN DEDD-RELATED"/>
    <property type="match status" value="1"/>
</dbReference>
<dbReference type="SUPFAM" id="SSF110997">
    <property type="entry name" value="Sporulation related repeat"/>
    <property type="match status" value="1"/>
</dbReference>
<dbReference type="RefSeq" id="WP_138320272.1">
    <property type="nucleotide sequence ID" value="NZ_VCBC01000011.1"/>
</dbReference>
<keyword evidence="2" id="KW-1133">Transmembrane helix</keyword>
<reference evidence="4 5" key="1">
    <citation type="submission" date="2019-05" db="EMBL/GenBank/DDBJ databases">
        <title>Genome sequences of Thalassotalea litorea 1K03283.</title>
        <authorList>
            <person name="Zhang D."/>
        </authorList>
    </citation>
    <scope>NUCLEOTIDE SEQUENCE [LARGE SCALE GENOMIC DNA]</scope>
    <source>
        <strain evidence="4 5">MCCC 1K03283</strain>
    </source>
</reference>
<dbReference type="OrthoDB" id="8558195at2"/>
<comment type="caution">
    <text evidence="4">The sequence shown here is derived from an EMBL/GenBank/DDBJ whole genome shotgun (WGS) entry which is preliminary data.</text>
</comment>
<keyword evidence="5" id="KW-1185">Reference proteome</keyword>
<evidence type="ECO:0000256" key="1">
    <source>
        <dbReference type="SAM" id="MobiDB-lite"/>
    </source>
</evidence>
<evidence type="ECO:0000259" key="3">
    <source>
        <dbReference type="PROSITE" id="PS51724"/>
    </source>
</evidence>
<name>A0A5R9II81_9GAMM</name>
<dbReference type="InterPro" id="IPR007730">
    <property type="entry name" value="SPOR-like_dom"/>
</dbReference>
<evidence type="ECO:0000256" key="2">
    <source>
        <dbReference type="SAM" id="Phobius"/>
    </source>
</evidence>
<dbReference type="GO" id="GO:0051301">
    <property type="term" value="P:cell division"/>
    <property type="evidence" value="ECO:0007669"/>
    <property type="project" value="UniProtKB-KW"/>
</dbReference>
<dbReference type="AlphaFoldDB" id="A0A5R9II81"/>
<dbReference type="Proteomes" id="UP000307790">
    <property type="component" value="Unassembled WGS sequence"/>
</dbReference>
<feature type="region of interest" description="Disordered" evidence="1">
    <location>
        <begin position="1"/>
        <end position="30"/>
    </location>
</feature>
<dbReference type="PROSITE" id="PS51724">
    <property type="entry name" value="SPOR"/>
    <property type="match status" value="1"/>
</dbReference>
<dbReference type="Gene3D" id="3.30.70.1070">
    <property type="entry name" value="Sporulation related repeat"/>
    <property type="match status" value="1"/>
</dbReference>
<feature type="transmembrane region" description="Helical" evidence="2">
    <location>
        <begin position="34"/>
        <end position="54"/>
    </location>
</feature>
<evidence type="ECO:0000313" key="5">
    <source>
        <dbReference type="Proteomes" id="UP000307790"/>
    </source>
</evidence>
<keyword evidence="2" id="KW-0472">Membrane</keyword>
<feature type="domain" description="SPOR" evidence="3">
    <location>
        <begin position="116"/>
        <end position="196"/>
    </location>
</feature>
<dbReference type="Pfam" id="PF05036">
    <property type="entry name" value="SPOR"/>
    <property type="match status" value="1"/>
</dbReference>
<sequence>MAHKDYISKARPKKKKNNPYRSPRTRAKKAPADWKLRIFTTAAIAIVGGGFYFLKFIDENPGPMAEQGQPLESQIAEVQQKAQENTDPLPEKPEEELAFWTTLPSKKVEVSGGYEVSDPKKRKLQCASLRSRQKAEELKAKIAFSTGQSSDVRRSEGSNGVWYKVVLGPFDNKRAAERIKHELRSNQINGCVIYPWS</sequence>
<organism evidence="4 5">
    <name type="scientific">Thalassotalea litorea</name>
    <dbReference type="NCBI Taxonomy" id="2020715"/>
    <lineage>
        <taxon>Bacteria</taxon>
        <taxon>Pseudomonadati</taxon>
        <taxon>Pseudomonadota</taxon>
        <taxon>Gammaproteobacteria</taxon>
        <taxon>Alteromonadales</taxon>
        <taxon>Colwelliaceae</taxon>
        <taxon>Thalassotalea</taxon>
    </lineage>
</organism>
<dbReference type="GO" id="GO:0042834">
    <property type="term" value="F:peptidoglycan binding"/>
    <property type="evidence" value="ECO:0007669"/>
    <property type="project" value="InterPro"/>
</dbReference>
<dbReference type="PANTHER" id="PTHR38687:SF2">
    <property type="entry name" value="CELL DIVISION PROTEIN FTSN"/>
    <property type="match status" value="1"/>
</dbReference>
<gene>
    <name evidence="4" type="ORF">FE810_11840</name>
</gene>
<keyword evidence="2" id="KW-0812">Transmembrane</keyword>
<dbReference type="InterPro" id="IPR052521">
    <property type="entry name" value="Cell_div_SPOR-domain"/>
</dbReference>
<feature type="compositionally biased region" description="Basic residues" evidence="1">
    <location>
        <begin position="10"/>
        <end position="29"/>
    </location>
</feature>